<evidence type="ECO:0000256" key="4">
    <source>
        <dbReference type="ARBA" id="ARBA00012045"/>
    </source>
</evidence>
<evidence type="ECO:0000256" key="2">
    <source>
        <dbReference type="ARBA" id="ARBA00002933"/>
    </source>
</evidence>
<dbReference type="Gene3D" id="3.90.79.10">
    <property type="entry name" value="Nucleoside Triphosphate Pyrophosphohydrolase"/>
    <property type="match status" value="1"/>
</dbReference>
<name>A0A1I1JD35_9SPHI</name>
<proteinExistence type="inferred from homology"/>
<dbReference type="Proteomes" id="UP000199577">
    <property type="component" value="Unassembled WGS sequence"/>
</dbReference>
<dbReference type="GO" id="GO:0034039">
    <property type="term" value="F:8-oxo-7,8-dihydroguanine DNA N-glycosylase activity"/>
    <property type="evidence" value="ECO:0007669"/>
    <property type="project" value="TreeGrafter"/>
</dbReference>
<feature type="domain" description="HhH-GPD" evidence="15">
    <location>
        <begin position="35"/>
        <end position="186"/>
    </location>
</feature>
<dbReference type="InterPro" id="IPR023170">
    <property type="entry name" value="HhH_base_excis_C"/>
</dbReference>
<dbReference type="GO" id="GO:0035485">
    <property type="term" value="F:adenine/guanine mispair binding"/>
    <property type="evidence" value="ECO:0007669"/>
    <property type="project" value="TreeGrafter"/>
</dbReference>
<evidence type="ECO:0000256" key="13">
    <source>
        <dbReference type="ARBA" id="ARBA00023295"/>
    </source>
</evidence>
<dbReference type="InterPro" id="IPR004035">
    <property type="entry name" value="Endouclease-III_FeS-bd_BS"/>
</dbReference>
<dbReference type="SUPFAM" id="SSF55811">
    <property type="entry name" value="Nudix"/>
    <property type="match status" value="1"/>
</dbReference>
<evidence type="ECO:0000256" key="11">
    <source>
        <dbReference type="ARBA" id="ARBA00023014"/>
    </source>
</evidence>
<dbReference type="GO" id="GO:0000701">
    <property type="term" value="F:purine-specific mismatch base pair DNA N-glycosylase activity"/>
    <property type="evidence" value="ECO:0007669"/>
    <property type="project" value="UniProtKB-EC"/>
</dbReference>
<comment type="similarity">
    <text evidence="3 14">Belongs to the Nth/MutY family.</text>
</comment>
<dbReference type="Pfam" id="PF00633">
    <property type="entry name" value="HHH"/>
    <property type="match status" value="1"/>
</dbReference>
<dbReference type="InterPro" id="IPR029119">
    <property type="entry name" value="MutY_C"/>
</dbReference>
<dbReference type="NCBIfam" id="TIGR01084">
    <property type="entry name" value="mutY"/>
    <property type="match status" value="1"/>
</dbReference>
<dbReference type="InterPro" id="IPR011257">
    <property type="entry name" value="DNA_glycosylase"/>
</dbReference>
<gene>
    <name evidence="16" type="ORF">SAMN05421747_111129</name>
</gene>
<keyword evidence="8 14" id="KW-0227">DNA damage</keyword>
<dbReference type="PANTHER" id="PTHR42944">
    <property type="entry name" value="ADENINE DNA GLYCOSYLASE"/>
    <property type="match status" value="1"/>
</dbReference>
<keyword evidence="13 14" id="KW-0326">Glycosidase</keyword>
<dbReference type="InterPro" id="IPR003265">
    <property type="entry name" value="HhH-GPD_domain"/>
</dbReference>
<dbReference type="Gene3D" id="1.10.340.30">
    <property type="entry name" value="Hypothetical protein, domain 2"/>
    <property type="match status" value="1"/>
</dbReference>
<dbReference type="FunFam" id="1.10.340.30:FF:000002">
    <property type="entry name" value="Adenine DNA glycosylase"/>
    <property type="match status" value="1"/>
</dbReference>
<keyword evidence="10 14" id="KW-0408">Iron</keyword>
<evidence type="ECO:0000256" key="6">
    <source>
        <dbReference type="ARBA" id="ARBA00022485"/>
    </source>
</evidence>
<dbReference type="CDD" id="cd03431">
    <property type="entry name" value="NUDIX_DNA_Glycosylase_C-MutY"/>
    <property type="match status" value="1"/>
</dbReference>
<dbReference type="EMBL" id="FOLL01000011">
    <property type="protein sequence ID" value="SFC46061.1"/>
    <property type="molecule type" value="Genomic_DNA"/>
</dbReference>
<dbReference type="SUPFAM" id="SSF48150">
    <property type="entry name" value="DNA-glycosylase"/>
    <property type="match status" value="1"/>
</dbReference>
<keyword evidence="17" id="KW-1185">Reference proteome</keyword>
<dbReference type="SMART" id="SM00478">
    <property type="entry name" value="ENDO3c"/>
    <property type="match status" value="1"/>
</dbReference>
<dbReference type="AlphaFoldDB" id="A0A1I1JD35"/>
<dbReference type="InterPro" id="IPR015797">
    <property type="entry name" value="NUDIX_hydrolase-like_dom_sf"/>
</dbReference>
<keyword evidence="7" id="KW-0479">Metal-binding</keyword>
<dbReference type="STRING" id="623281.SAMN05421747_111129"/>
<dbReference type="GO" id="GO:0051539">
    <property type="term" value="F:4 iron, 4 sulfur cluster binding"/>
    <property type="evidence" value="ECO:0007669"/>
    <property type="project" value="UniProtKB-UniRule"/>
</dbReference>
<dbReference type="Pfam" id="PF14815">
    <property type="entry name" value="NUDIX_4"/>
    <property type="match status" value="1"/>
</dbReference>
<evidence type="ECO:0000256" key="5">
    <source>
        <dbReference type="ARBA" id="ARBA00022023"/>
    </source>
</evidence>
<dbReference type="InterPro" id="IPR044298">
    <property type="entry name" value="MIG/MutY"/>
</dbReference>
<dbReference type="PANTHER" id="PTHR42944:SF1">
    <property type="entry name" value="ADENINE DNA GLYCOSYLASE"/>
    <property type="match status" value="1"/>
</dbReference>
<reference evidence="16 17" key="1">
    <citation type="submission" date="2016-10" db="EMBL/GenBank/DDBJ databases">
        <authorList>
            <person name="de Groot N.N."/>
        </authorList>
    </citation>
    <scope>NUCLEOTIDE SEQUENCE [LARGE SCALE GENOMIC DNA]</scope>
    <source>
        <strain evidence="16 17">DSM 22900</strain>
    </source>
</reference>
<dbReference type="GO" id="GO:0046872">
    <property type="term" value="F:metal ion binding"/>
    <property type="evidence" value="ECO:0007669"/>
    <property type="project" value="UniProtKB-UniRule"/>
</dbReference>
<keyword evidence="11" id="KW-0411">Iron-sulfur</keyword>
<accession>A0A1I1JD35</accession>
<keyword evidence="9" id="KW-0378">Hydrolase</keyword>
<dbReference type="Gene3D" id="1.10.1670.10">
    <property type="entry name" value="Helix-hairpin-Helix base-excision DNA repair enzymes (C-terminal)"/>
    <property type="match status" value="1"/>
</dbReference>
<dbReference type="Pfam" id="PF00730">
    <property type="entry name" value="HhH-GPD"/>
    <property type="match status" value="1"/>
</dbReference>
<evidence type="ECO:0000256" key="14">
    <source>
        <dbReference type="RuleBase" id="RU365096"/>
    </source>
</evidence>
<dbReference type="CDD" id="cd00056">
    <property type="entry name" value="ENDO3c"/>
    <property type="match status" value="1"/>
</dbReference>
<comment type="cofactor">
    <cofactor evidence="14">
        <name>[4Fe-4S] cluster</name>
        <dbReference type="ChEBI" id="CHEBI:49883"/>
    </cofactor>
    <text evidence="14">Binds 1 [4Fe-4S] cluster.</text>
</comment>
<evidence type="ECO:0000256" key="9">
    <source>
        <dbReference type="ARBA" id="ARBA00022801"/>
    </source>
</evidence>
<evidence type="ECO:0000256" key="10">
    <source>
        <dbReference type="ARBA" id="ARBA00023004"/>
    </source>
</evidence>
<dbReference type="GO" id="GO:0032357">
    <property type="term" value="F:oxidized purine DNA binding"/>
    <property type="evidence" value="ECO:0007669"/>
    <property type="project" value="TreeGrafter"/>
</dbReference>
<dbReference type="EC" id="3.2.2.31" evidence="4 14"/>
<keyword evidence="6" id="KW-0004">4Fe-4S</keyword>
<comment type="catalytic activity">
    <reaction evidence="1 14">
        <text>Hydrolyzes free adenine bases from 7,8-dihydro-8-oxoguanine:adenine mismatched double-stranded DNA, leaving an apurinic site.</text>
        <dbReference type="EC" id="3.2.2.31"/>
    </reaction>
</comment>
<dbReference type="GO" id="GO:0006284">
    <property type="term" value="P:base-excision repair"/>
    <property type="evidence" value="ECO:0007669"/>
    <property type="project" value="UniProtKB-UniRule"/>
</dbReference>
<dbReference type="GO" id="GO:0006298">
    <property type="term" value="P:mismatch repair"/>
    <property type="evidence" value="ECO:0007669"/>
    <property type="project" value="TreeGrafter"/>
</dbReference>
<evidence type="ECO:0000256" key="12">
    <source>
        <dbReference type="ARBA" id="ARBA00023204"/>
    </source>
</evidence>
<dbReference type="InterPro" id="IPR005760">
    <property type="entry name" value="A/G_AdeGlyc_MutY"/>
</dbReference>
<sequence length="352" mass="40019">MAFSDDIIGWYAQNKRDLPWRHTKDPYVIWLSEVILQQTRVEQGLPYFHRFLLHYPNVQAFANAPEDELLMHWQGLGYYSRARNMHKAARAVVAEHGGVFPSRYADLIKLKGIGEYTAAAIASFAADEPKAVVDGNVFRLLARYFGIDTPINSTNGKKLFFQLAEELLDTGHPGLYNQGVMEFGALQCRPKNPRCGSCVLRLDCRALKEGRVDQLPVKLKGKASRNRYFNYFIVTEDDRLLMNKRGKGDIWENLYELPLIETPHAVTVQELESREEVIACFGEHAALQLVAGPVKHVLSHQNLFAQFVAVGAPQIPDGKKMPWNYVFIKDLGTLAKPKLIYSFLRDYGLNYT</sequence>
<dbReference type="InterPro" id="IPR000445">
    <property type="entry name" value="HhH_motif"/>
</dbReference>
<evidence type="ECO:0000256" key="1">
    <source>
        <dbReference type="ARBA" id="ARBA00000843"/>
    </source>
</evidence>
<dbReference type="RefSeq" id="WP_090973959.1">
    <property type="nucleotide sequence ID" value="NZ_FOLL01000011.1"/>
</dbReference>
<evidence type="ECO:0000313" key="16">
    <source>
        <dbReference type="EMBL" id="SFC46061.1"/>
    </source>
</evidence>
<organism evidence="16 17">
    <name type="scientific">Parapedobacter composti</name>
    <dbReference type="NCBI Taxonomy" id="623281"/>
    <lineage>
        <taxon>Bacteria</taxon>
        <taxon>Pseudomonadati</taxon>
        <taxon>Bacteroidota</taxon>
        <taxon>Sphingobacteriia</taxon>
        <taxon>Sphingobacteriales</taxon>
        <taxon>Sphingobacteriaceae</taxon>
        <taxon>Parapedobacter</taxon>
    </lineage>
</organism>
<evidence type="ECO:0000256" key="3">
    <source>
        <dbReference type="ARBA" id="ARBA00008343"/>
    </source>
</evidence>
<evidence type="ECO:0000259" key="15">
    <source>
        <dbReference type="SMART" id="SM00478"/>
    </source>
</evidence>
<evidence type="ECO:0000313" key="17">
    <source>
        <dbReference type="Proteomes" id="UP000199577"/>
    </source>
</evidence>
<comment type="function">
    <text evidence="2">Adenine glycosylase active on G-A mispairs. MutY also corrects error-prone DNA synthesis past GO lesions which are due to the oxidatively damaged form of guanine: 7,8-dihydro-8-oxoguanine (8-oxo-dGTP).</text>
</comment>
<dbReference type="PROSITE" id="PS00764">
    <property type="entry name" value="ENDONUCLEASE_III_1"/>
    <property type="match status" value="1"/>
</dbReference>
<keyword evidence="12" id="KW-0234">DNA repair</keyword>
<evidence type="ECO:0000256" key="8">
    <source>
        <dbReference type="ARBA" id="ARBA00022763"/>
    </source>
</evidence>
<evidence type="ECO:0000256" key="7">
    <source>
        <dbReference type="ARBA" id="ARBA00022723"/>
    </source>
</evidence>
<protein>
    <recommendedName>
        <fullName evidence="5 14">Adenine DNA glycosylase</fullName>
        <ecNumber evidence="4 14">3.2.2.31</ecNumber>
    </recommendedName>
</protein>
<dbReference type="OrthoDB" id="9802365at2"/>